<accession>A0A420DRM4</accession>
<dbReference type="OrthoDB" id="7179697at2"/>
<protein>
    <recommendedName>
        <fullName evidence="2">histidine kinase</fullName>
        <ecNumber evidence="2">2.7.13.3</ecNumber>
    </recommendedName>
</protein>
<dbReference type="FunFam" id="3.30.565.10:FF:000006">
    <property type="entry name" value="Sensor histidine kinase WalK"/>
    <property type="match status" value="1"/>
</dbReference>
<dbReference type="CDD" id="cd00082">
    <property type="entry name" value="HisKA"/>
    <property type="match status" value="1"/>
</dbReference>
<dbReference type="InterPro" id="IPR036097">
    <property type="entry name" value="HisK_dim/P_sf"/>
</dbReference>
<keyword evidence="4" id="KW-0808">Transferase</keyword>
<dbReference type="InterPro" id="IPR005467">
    <property type="entry name" value="His_kinase_dom"/>
</dbReference>
<organism evidence="8 9">
    <name type="scientific">Sulfitobacter guttiformis</name>
    <dbReference type="NCBI Taxonomy" id="74349"/>
    <lineage>
        <taxon>Bacteria</taxon>
        <taxon>Pseudomonadati</taxon>
        <taxon>Pseudomonadota</taxon>
        <taxon>Alphaproteobacteria</taxon>
        <taxon>Rhodobacterales</taxon>
        <taxon>Roseobacteraceae</taxon>
        <taxon>Sulfitobacter</taxon>
    </lineage>
</organism>
<keyword evidence="6" id="KW-0812">Transmembrane</keyword>
<dbReference type="InterPro" id="IPR004358">
    <property type="entry name" value="Sig_transdc_His_kin-like_C"/>
</dbReference>
<feature type="transmembrane region" description="Helical" evidence="6">
    <location>
        <begin position="176"/>
        <end position="203"/>
    </location>
</feature>
<dbReference type="PRINTS" id="PR00344">
    <property type="entry name" value="BCTRLSENSOR"/>
</dbReference>
<evidence type="ECO:0000256" key="3">
    <source>
        <dbReference type="ARBA" id="ARBA00022553"/>
    </source>
</evidence>
<keyword evidence="6" id="KW-0472">Membrane</keyword>
<keyword evidence="3" id="KW-0597">Phosphoprotein</keyword>
<dbReference type="PANTHER" id="PTHR43547">
    <property type="entry name" value="TWO-COMPONENT HISTIDINE KINASE"/>
    <property type="match status" value="1"/>
</dbReference>
<dbReference type="SUPFAM" id="SSF47384">
    <property type="entry name" value="Homodimeric domain of signal transducing histidine kinase"/>
    <property type="match status" value="1"/>
</dbReference>
<name>A0A420DRM4_9RHOB</name>
<dbReference type="PROSITE" id="PS50109">
    <property type="entry name" value="HIS_KIN"/>
    <property type="match status" value="1"/>
</dbReference>
<dbReference type="Pfam" id="PF02518">
    <property type="entry name" value="HATPase_c"/>
    <property type="match status" value="1"/>
</dbReference>
<dbReference type="EC" id="2.7.13.3" evidence="2"/>
<dbReference type="SUPFAM" id="SSF55874">
    <property type="entry name" value="ATPase domain of HSP90 chaperone/DNA topoisomerase II/histidine kinase"/>
    <property type="match status" value="1"/>
</dbReference>
<dbReference type="RefSeq" id="WP_025063765.1">
    <property type="nucleotide sequence ID" value="NZ_RAQK01000001.1"/>
</dbReference>
<dbReference type="Gene3D" id="1.10.287.130">
    <property type="match status" value="1"/>
</dbReference>
<evidence type="ECO:0000259" key="7">
    <source>
        <dbReference type="PROSITE" id="PS50109"/>
    </source>
</evidence>
<keyword evidence="6" id="KW-1133">Transmembrane helix</keyword>
<dbReference type="PANTHER" id="PTHR43547:SF2">
    <property type="entry name" value="HYBRID SIGNAL TRANSDUCTION HISTIDINE KINASE C"/>
    <property type="match status" value="1"/>
</dbReference>
<keyword evidence="9" id="KW-1185">Reference proteome</keyword>
<feature type="transmembrane region" description="Helical" evidence="6">
    <location>
        <begin position="12"/>
        <end position="30"/>
    </location>
</feature>
<reference evidence="8 9" key="1">
    <citation type="submission" date="2018-09" db="EMBL/GenBank/DDBJ databases">
        <title>Genomic Encyclopedia of Archaeal and Bacterial Type Strains, Phase II (KMG-II): from individual species to whole genera.</title>
        <authorList>
            <person name="Goeker M."/>
        </authorList>
    </citation>
    <scope>NUCLEOTIDE SEQUENCE [LARGE SCALE GENOMIC DNA]</scope>
    <source>
        <strain evidence="8 9">DSM 11458</strain>
    </source>
</reference>
<evidence type="ECO:0000256" key="1">
    <source>
        <dbReference type="ARBA" id="ARBA00000085"/>
    </source>
</evidence>
<comment type="catalytic activity">
    <reaction evidence="1">
        <text>ATP + protein L-histidine = ADP + protein N-phospho-L-histidine.</text>
        <dbReference type="EC" id="2.7.13.3"/>
    </reaction>
</comment>
<dbReference type="InterPro" id="IPR003661">
    <property type="entry name" value="HisK_dim/P_dom"/>
</dbReference>
<evidence type="ECO:0000256" key="4">
    <source>
        <dbReference type="ARBA" id="ARBA00022679"/>
    </source>
</evidence>
<evidence type="ECO:0000256" key="6">
    <source>
        <dbReference type="SAM" id="Phobius"/>
    </source>
</evidence>
<dbReference type="Proteomes" id="UP000284407">
    <property type="component" value="Unassembled WGS sequence"/>
</dbReference>
<dbReference type="InterPro" id="IPR036890">
    <property type="entry name" value="HATPase_C_sf"/>
</dbReference>
<sequence length="454" mass="49991">MNFIKRPIRTTLLVLFIVAAALSGGVLWALNEHLRKVVVVEQGDPLWVTSQLQHEFLRLKESINLYGDGELTGSNVALRFDIAWSRINIMQLGAMAAFSSALPEEENPIASLEETFRSIEHAIQALQVSENSLTERAQNAKLLQDSLQPYDPRLKRFALLLAQEKSRSMYEYRSNALSLAGAIGYLLAAILLLTTAFCGFLVLDLRESRATTLKLEDLANRASAASAAKDRFMSAISHELRTPLTSIRGAIGILINTFDAMPAAQAKKVIAIAERNSERLLTLVNDILDAQQVMEGKVKLRLELIDLSHIIWAAVEDCQAYADQMHVTYKVEIQDEPLMVEADKDRISQVICNLLSNAAKFSNSGDEVTVRAFKSGNLVKVEVEDHGVGIAEEEHESIFTRFHQINPGETGPNKSSGLGLNISKELIEMHGGNISFSSSLATGAIFRFSLTAKG</sequence>
<dbReference type="CDD" id="cd00075">
    <property type="entry name" value="HATPase"/>
    <property type="match status" value="1"/>
</dbReference>
<evidence type="ECO:0000256" key="2">
    <source>
        <dbReference type="ARBA" id="ARBA00012438"/>
    </source>
</evidence>
<comment type="caution">
    <text evidence="8">The sequence shown here is derived from an EMBL/GenBank/DDBJ whole genome shotgun (WGS) entry which is preliminary data.</text>
</comment>
<dbReference type="SMART" id="SM00387">
    <property type="entry name" value="HATPase_c"/>
    <property type="match status" value="1"/>
</dbReference>
<evidence type="ECO:0000313" key="8">
    <source>
        <dbReference type="EMBL" id="RKE96830.1"/>
    </source>
</evidence>
<dbReference type="SMART" id="SM00388">
    <property type="entry name" value="HisKA"/>
    <property type="match status" value="1"/>
</dbReference>
<evidence type="ECO:0000313" key="9">
    <source>
        <dbReference type="Proteomes" id="UP000284407"/>
    </source>
</evidence>
<dbReference type="GO" id="GO:0000155">
    <property type="term" value="F:phosphorelay sensor kinase activity"/>
    <property type="evidence" value="ECO:0007669"/>
    <property type="project" value="InterPro"/>
</dbReference>
<evidence type="ECO:0000256" key="5">
    <source>
        <dbReference type="ARBA" id="ARBA00022777"/>
    </source>
</evidence>
<dbReference type="Pfam" id="PF00512">
    <property type="entry name" value="HisKA"/>
    <property type="match status" value="1"/>
</dbReference>
<feature type="domain" description="Histidine kinase" evidence="7">
    <location>
        <begin position="235"/>
        <end position="454"/>
    </location>
</feature>
<proteinExistence type="predicted"/>
<gene>
    <name evidence="8" type="ORF">C8N30_1402</name>
</gene>
<keyword evidence="5" id="KW-0418">Kinase</keyword>
<dbReference type="InterPro" id="IPR003594">
    <property type="entry name" value="HATPase_dom"/>
</dbReference>
<dbReference type="AlphaFoldDB" id="A0A420DRM4"/>
<dbReference type="EMBL" id="RAQK01000001">
    <property type="protein sequence ID" value="RKE96830.1"/>
    <property type="molecule type" value="Genomic_DNA"/>
</dbReference>
<dbReference type="Gene3D" id="3.30.565.10">
    <property type="entry name" value="Histidine kinase-like ATPase, C-terminal domain"/>
    <property type="match status" value="1"/>
</dbReference>
<dbReference type="STRING" id="1443111.Z949_3419"/>